<accession>A0ABS5GW17</accession>
<proteinExistence type="predicted"/>
<keyword evidence="2" id="KW-1185">Reference proteome</keyword>
<comment type="caution">
    <text evidence="1">The sequence shown here is derived from an EMBL/GenBank/DDBJ whole genome shotgun (WGS) entry which is preliminary data.</text>
</comment>
<gene>
    <name evidence="1" type="ORF">KAT72_20545</name>
</gene>
<reference evidence="1 2" key="1">
    <citation type="submission" date="2021-04" db="EMBL/GenBank/DDBJ databases">
        <title>Draft Genome of Aeromonas popoffii ID682, isolated from a natural water source in Idaho.</title>
        <authorList>
            <person name="Testerman T."/>
            <person name="Graf J."/>
        </authorList>
    </citation>
    <scope>NUCLEOTIDE SEQUENCE [LARGE SCALE GENOMIC DNA]</scope>
    <source>
        <strain evidence="1 2">ID682</strain>
    </source>
</reference>
<sequence>MILFVLRAPEEDFKFVTVRTLNYKYQYQWFEPLADNYRELVYINNKDYNQDAYKHFTWKQIDEFASVDRSPMDFRTEKSGDWKQSKEGGSGFFLVMIEGEPYWADAVGQIPFAVDTYRLLQSVPGVVKVGIEWGPGEVMARIKGDFDKTNKYDNYFVLRGALYAQKKYSYSTIPNSSGTYPAVRVVESVNKVSPNELATPIAASEATKYASWNR</sequence>
<dbReference type="EMBL" id="JAGRZL010000076">
    <property type="protein sequence ID" value="MBR7631335.1"/>
    <property type="molecule type" value="Genomic_DNA"/>
</dbReference>
<name>A0ABS5GW17_9GAMM</name>
<dbReference type="Proteomes" id="UP000675653">
    <property type="component" value="Unassembled WGS sequence"/>
</dbReference>
<evidence type="ECO:0000313" key="2">
    <source>
        <dbReference type="Proteomes" id="UP000675653"/>
    </source>
</evidence>
<protein>
    <submittedName>
        <fullName evidence="1">Uncharacterized protein</fullName>
    </submittedName>
</protein>
<dbReference type="RefSeq" id="WP_212514735.1">
    <property type="nucleotide sequence ID" value="NZ_CAWQDX010000103.1"/>
</dbReference>
<evidence type="ECO:0000313" key="1">
    <source>
        <dbReference type="EMBL" id="MBR7631335.1"/>
    </source>
</evidence>
<organism evidence="1 2">
    <name type="scientific">Aeromonas popoffii</name>
    <dbReference type="NCBI Taxonomy" id="70856"/>
    <lineage>
        <taxon>Bacteria</taxon>
        <taxon>Pseudomonadati</taxon>
        <taxon>Pseudomonadota</taxon>
        <taxon>Gammaproteobacteria</taxon>
        <taxon>Aeromonadales</taxon>
        <taxon>Aeromonadaceae</taxon>
        <taxon>Aeromonas</taxon>
    </lineage>
</organism>